<dbReference type="Gene3D" id="3.40.50.300">
    <property type="entry name" value="P-loop containing nucleotide triphosphate hydrolases"/>
    <property type="match status" value="1"/>
</dbReference>
<accession>A0ABW3HCA8</accession>
<name>A0ABW3HCA8_9SPHN</name>
<comment type="caution">
    <text evidence="1">The sequence shown here is derived from an EMBL/GenBank/DDBJ whole genome shotgun (WGS) entry which is preliminary data.</text>
</comment>
<dbReference type="RefSeq" id="WP_264944735.1">
    <property type="nucleotide sequence ID" value="NZ_JAPDRA010000005.1"/>
</dbReference>
<keyword evidence="2" id="KW-1185">Reference proteome</keyword>
<reference evidence="2" key="1">
    <citation type="journal article" date="2019" name="Int. J. Syst. Evol. Microbiol.">
        <title>The Global Catalogue of Microorganisms (GCM) 10K type strain sequencing project: providing services to taxonomists for standard genome sequencing and annotation.</title>
        <authorList>
            <consortium name="The Broad Institute Genomics Platform"/>
            <consortium name="The Broad Institute Genome Sequencing Center for Infectious Disease"/>
            <person name="Wu L."/>
            <person name="Ma J."/>
        </authorList>
    </citation>
    <scope>NUCLEOTIDE SEQUENCE [LARGE SCALE GENOMIC DNA]</scope>
    <source>
        <strain evidence="2">CCUG 62982</strain>
    </source>
</reference>
<organism evidence="1 2">
    <name type="scientific">Sphingomonas canadensis</name>
    <dbReference type="NCBI Taxonomy" id="1219257"/>
    <lineage>
        <taxon>Bacteria</taxon>
        <taxon>Pseudomonadati</taxon>
        <taxon>Pseudomonadota</taxon>
        <taxon>Alphaproteobacteria</taxon>
        <taxon>Sphingomonadales</taxon>
        <taxon>Sphingomonadaceae</taxon>
        <taxon>Sphingomonas</taxon>
    </lineage>
</organism>
<evidence type="ECO:0000313" key="1">
    <source>
        <dbReference type="EMBL" id="MFD0946959.1"/>
    </source>
</evidence>
<dbReference type="InterPro" id="IPR027417">
    <property type="entry name" value="P-loop_NTPase"/>
</dbReference>
<gene>
    <name evidence="1" type="ORF">ACFQ1E_11470</name>
</gene>
<sequence length="252" mass="28193">MSAAPKPLWIFIHLPKSGGTTLKRHLANHLAPDEEVVEFSAQGGARRLAQGAIPFAARPLEQRQLARALVGHNVFRGIDRLVPGREARYLTFVREPAELCVSLYNFRRSRGQADADFERWYADHYLPRHRHLVVGFYAESLVNRPVHEAPERLLAMATELIEGCWLSGTTDELANGMAILSEEMGIPADWRDYNVTQDKPDGAPDADAIRRHIVLDDALRARIHADCPADASLYEWVRARGLRHGLRAAGPA</sequence>
<evidence type="ECO:0008006" key="3">
    <source>
        <dbReference type="Google" id="ProtNLM"/>
    </source>
</evidence>
<proteinExistence type="predicted"/>
<dbReference type="Proteomes" id="UP001596977">
    <property type="component" value="Unassembled WGS sequence"/>
</dbReference>
<dbReference type="SUPFAM" id="SSF52540">
    <property type="entry name" value="P-loop containing nucleoside triphosphate hydrolases"/>
    <property type="match status" value="1"/>
</dbReference>
<dbReference type="EMBL" id="JBHTJG010000005">
    <property type="protein sequence ID" value="MFD0946959.1"/>
    <property type="molecule type" value="Genomic_DNA"/>
</dbReference>
<protein>
    <recommendedName>
        <fullName evidence="3">Sulfotransferase family protein</fullName>
    </recommendedName>
</protein>
<evidence type="ECO:0000313" key="2">
    <source>
        <dbReference type="Proteomes" id="UP001596977"/>
    </source>
</evidence>